<organism evidence="2 3">
    <name type="scientific">Polaribacter haliotis</name>
    <dbReference type="NCBI Taxonomy" id="1888915"/>
    <lineage>
        <taxon>Bacteria</taxon>
        <taxon>Pseudomonadati</taxon>
        <taxon>Bacteroidota</taxon>
        <taxon>Flavobacteriia</taxon>
        <taxon>Flavobacteriales</taxon>
        <taxon>Flavobacteriaceae</taxon>
    </lineage>
</organism>
<feature type="domain" description="Glycosyl transferase family 1" evidence="1">
    <location>
        <begin position="195"/>
        <end position="355"/>
    </location>
</feature>
<sequence length="379" mass="43619">MIKNPKPTIYIIYGLVLDLEGEEIVIGGIQKYILGLVEVFHQKYNIIIIQSAKKDFVKEFKTYKVFGFNTNTKGNIGKELFSKIKAKIQVSDYIIWGTDRISTKIKHKNVIAIQHGITFDFIDYGSIKIGSLLKKSLFLSIIYRMFQQLSAVKYFLRTDKVICVDYNFLNWVRTVLPRNLTKRAVVIPNYSEIPELKPKSKKNKPIKVLFARRFVEYRGVYILSEIIENYVKQENEIEFGVYGEGPLEDFLKNKFQKFKNVKISSYNPNNALETLLKYDISIIPTIGSEGTSLSLLESMACGCVPIATNVGGMTNVVIDGYNGFLVNPIAKEFCEKIDYLIKNKSEMEELSNNARLSVEKGFSFQIWKKKWEQVLKIRN</sequence>
<keyword evidence="2" id="KW-0808">Transferase</keyword>
<evidence type="ECO:0000313" key="2">
    <source>
        <dbReference type="EMBL" id="QOD59677.1"/>
    </source>
</evidence>
<dbReference type="SUPFAM" id="SSF53756">
    <property type="entry name" value="UDP-Glycosyltransferase/glycogen phosphorylase"/>
    <property type="match status" value="1"/>
</dbReference>
<gene>
    <name evidence="2" type="ORF">H9I45_09940</name>
</gene>
<keyword evidence="3" id="KW-1185">Reference proteome</keyword>
<dbReference type="GO" id="GO:0016757">
    <property type="term" value="F:glycosyltransferase activity"/>
    <property type="evidence" value="ECO:0007669"/>
    <property type="project" value="InterPro"/>
</dbReference>
<dbReference type="Proteomes" id="UP000516764">
    <property type="component" value="Chromosome"/>
</dbReference>
<dbReference type="Pfam" id="PF00534">
    <property type="entry name" value="Glycos_transf_1"/>
    <property type="match status" value="1"/>
</dbReference>
<evidence type="ECO:0000259" key="1">
    <source>
        <dbReference type="Pfam" id="PF00534"/>
    </source>
</evidence>
<dbReference type="KEGG" id="phal:H9I45_09940"/>
<dbReference type="AlphaFoldDB" id="A0A7L8ACP0"/>
<dbReference type="InterPro" id="IPR001296">
    <property type="entry name" value="Glyco_trans_1"/>
</dbReference>
<evidence type="ECO:0000313" key="3">
    <source>
        <dbReference type="Proteomes" id="UP000516764"/>
    </source>
</evidence>
<protein>
    <submittedName>
        <fullName evidence="2">Glycosyltransferase family 4 protein</fullName>
    </submittedName>
</protein>
<dbReference type="EMBL" id="CP061813">
    <property type="protein sequence ID" value="QOD59677.1"/>
    <property type="molecule type" value="Genomic_DNA"/>
</dbReference>
<accession>A0A7L8ACP0</accession>
<dbReference type="CDD" id="cd03801">
    <property type="entry name" value="GT4_PimA-like"/>
    <property type="match status" value="1"/>
</dbReference>
<proteinExistence type="predicted"/>
<dbReference type="RefSeq" id="WP_088352351.1">
    <property type="nucleotide sequence ID" value="NZ_CP061813.1"/>
</dbReference>
<dbReference type="OrthoDB" id="502646at2"/>
<reference evidence="2 3" key="1">
    <citation type="journal article" date="2016" name="Int. J. Syst. Evol. Microbiol.">
        <title>Polaribacter haliotis sp. nov., isolated from the gut of abalone Haliotis discus hannai.</title>
        <authorList>
            <person name="Kim Y.O."/>
            <person name="Park I.S."/>
            <person name="Park S."/>
            <person name="Nam B.H."/>
            <person name="Park J.M."/>
            <person name="Kim D.G."/>
            <person name="Yoon J.H."/>
        </authorList>
    </citation>
    <scope>NUCLEOTIDE SEQUENCE [LARGE SCALE GENOMIC DNA]</scope>
    <source>
        <strain evidence="2 3">KCTC 52418</strain>
    </source>
</reference>
<dbReference type="Gene3D" id="3.40.50.2000">
    <property type="entry name" value="Glycogen Phosphorylase B"/>
    <property type="match status" value="2"/>
</dbReference>
<name>A0A7L8ACP0_9FLAO</name>
<dbReference type="PANTHER" id="PTHR12526">
    <property type="entry name" value="GLYCOSYLTRANSFERASE"/>
    <property type="match status" value="1"/>
</dbReference>